<dbReference type="InterPro" id="IPR000150">
    <property type="entry name" value="Cof"/>
</dbReference>
<dbReference type="InterPro" id="IPR006379">
    <property type="entry name" value="HAD-SF_hydro_IIB"/>
</dbReference>
<dbReference type="InterPro" id="IPR036412">
    <property type="entry name" value="HAD-like_sf"/>
</dbReference>
<dbReference type="EMBL" id="CP003245">
    <property type="protein sequence ID" value="AEX54603.1"/>
    <property type="molecule type" value="Genomic_DNA"/>
</dbReference>
<keyword evidence="1" id="KW-0479">Metal-binding</keyword>
<dbReference type="RefSeq" id="WP_014341889.1">
    <property type="nucleotide sequence ID" value="NC_016835.1"/>
</dbReference>
<keyword evidence="3" id="KW-0614">Plasmid</keyword>
<dbReference type="NCBIfam" id="TIGR01484">
    <property type="entry name" value="HAD-SF-IIB"/>
    <property type="match status" value="1"/>
</dbReference>
<dbReference type="OrthoDB" id="3180855at2"/>
<dbReference type="PATRIC" id="fig|745277.3.peg.4668"/>
<keyword evidence="2 3" id="KW-0378">Hydrolase</keyword>
<dbReference type="InterPro" id="IPR023214">
    <property type="entry name" value="HAD_sf"/>
</dbReference>
<gene>
    <name evidence="3" type="ordered locus">Rahaq2_4886</name>
</gene>
<reference evidence="4" key="2">
    <citation type="submission" date="2012-01" db="EMBL/GenBank/DDBJ databases">
        <title>Complete sequence of plasmid 1 of Rahnella aquatilis CIP 78.65.</title>
        <authorList>
            <person name="Lucas S."/>
            <person name="Han J."/>
            <person name="Lapidus A."/>
            <person name="Cheng J.-F."/>
            <person name="Goodwin L."/>
            <person name="Pitluck S."/>
            <person name="Peters L."/>
            <person name="Ovchinnikova G."/>
            <person name="Held B."/>
            <person name="Detter J.C."/>
            <person name="Han C."/>
            <person name="Tapia R."/>
            <person name="Land M."/>
            <person name="Hauser L."/>
            <person name="Kyrpides N."/>
            <person name="Ivanova N."/>
            <person name="Pagani I."/>
            <person name="Sobecky P."/>
            <person name="Martinez R."/>
            <person name="Woyke T."/>
        </authorList>
    </citation>
    <scope>NUCLEOTIDE SEQUENCE [LARGE SCALE GENOMIC DNA]</scope>
    <source>
        <strain evidence="4">ATCC 33071 / DSM 4594 / JCM 1683 / NBRC 105701 / NCIMB 13365 / CIP 78.65</strain>
        <plasmid evidence="4">pRahaq201</plasmid>
    </source>
</reference>
<keyword evidence="4" id="KW-1185">Reference proteome</keyword>
<sequence length="275" mass="30851">MAVKLIAVDMDGTFLNPQHEYNKTRFREQYQQLLAREIKFVVASGNQYYQLKSFFDDIDEQIAYVAEGGGYVVDKKEEIYCGKLEPEQVADVLHWISRTPGINTIVCGRNGAYVLNGTDDVFIRRMRRYYHRLSKVSDYAEINDTIFKFALSYREDDVYPLMGEITRHLGNIVAPVTSGHGSVDLIISGNHKACGLQKIQKIYGIRDEEVLAFGDSGNDLEMLSYCGFGFAMENASAPAKAAAKYTAPSNSNEGVLKVIDDVLNDRAPFVCTTHN</sequence>
<dbReference type="Gene3D" id="3.30.1240.10">
    <property type="match status" value="1"/>
</dbReference>
<evidence type="ECO:0000313" key="3">
    <source>
        <dbReference type="EMBL" id="AEX54603.1"/>
    </source>
</evidence>
<proteinExistence type="predicted"/>
<dbReference type="KEGG" id="raq:Rahaq2_4886"/>
<dbReference type="AlphaFoldDB" id="H2J206"/>
<dbReference type="SUPFAM" id="SSF56784">
    <property type="entry name" value="HAD-like"/>
    <property type="match status" value="1"/>
</dbReference>
<dbReference type="Proteomes" id="UP000009010">
    <property type="component" value="Plasmid pRahaq201"/>
</dbReference>
<dbReference type="eggNOG" id="COG0561">
    <property type="taxonomic scope" value="Bacteria"/>
</dbReference>
<organism evidence="3 4">
    <name type="scientific">Rahnella aquatilis (strain ATCC 33071 / DSM 4594 / JCM 1683 / NBRC 105701 / NCIMB 13365 / CIP 78.65)</name>
    <dbReference type="NCBI Taxonomy" id="745277"/>
    <lineage>
        <taxon>Bacteria</taxon>
        <taxon>Pseudomonadati</taxon>
        <taxon>Pseudomonadota</taxon>
        <taxon>Gammaproteobacteria</taxon>
        <taxon>Enterobacterales</taxon>
        <taxon>Yersiniaceae</taxon>
        <taxon>Rahnella</taxon>
    </lineage>
</organism>
<dbReference type="PANTHER" id="PTHR10000:SF53">
    <property type="entry name" value="5-AMINO-6-(5-PHOSPHO-D-RIBITYLAMINO)URACIL PHOSPHATASE YBJI-RELATED"/>
    <property type="match status" value="1"/>
</dbReference>
<geneLocation type="plasmid" evidence="3 4">
    <name>pRahaq201</name>
</geneLocation>
<evidence type="ECO:0000256" key="1">
    <source>
        <dbReference type="ARBA" id="ARBA00022723"/>
    </source>
</evidence>
<dbReference type="GO" id="GO:0005829">
    <property type="term" value="C:cytosol"/>
    <property type="evidence" value="ECO:0007669"/>
    <property type="project" value="TreeGrafter"/>
</dbReference>
<dbReference type="GO" id="GO:0016791">
    <property type="term" value="F:phosphatase activity"/>
    <property type="evidence" value="ECO:0007669"/>
    <property type="project" value="UniProtKB-ARBA"/>
</dbReference>
<evidence type="ECO:0000313" key="4">
    <source>
        <dbReference type="Proteomes" id="UP000009010"/>
    </source>
</evidence>
<dbReference type="SFLD" id="SFLDG01144">
    <property type="entry name" value="C2.B.4:_PGP_Like"/>
    <property type="match status" value="1"/>
</dbReference>
<dbReference type="SFLD" id="SFLDS00003">
    <property type="entry name" value="Haloacid_Dehalogenase"/>
    <property type="match status" value="1"/>
</dbReference>
<dbReference type="Pfam" id="PF08282">
    <property type="entry name" value="Hydrolase_3"/>
    <property type="match status" value="1"/>
</dbReference>
<dbReference type="GO" id="GO:0000287">
    <property type="term" value="F:magnesium ion binding"/>
    <property type="evidence" value="ECO:0007669"/>
    <property type="project" value="UniProtKB-ARBA"/>
</dbReference>
<reference evidence="3 4" key="1">
    <citation type="journal article" date="2012" name="J. Bacteriol.">
        <title>Complete Genome Sequence of Rahnella aquatilis CIP 78.65.</title>
        <authorList>
            <person name="Martinez R.J."/>
            <person name="Bruce D."/>
            <person name="Detter C."/>
            <person name="Goodwin L.A."/>
            <person name="Han J."/>
            <person name="Han C.S."/>
            <person name="Held B."/>
            <person name="Land M.L."/>
            <person name="Mikhailova N."/>
            <person name="Nolan M."/>
            <person name="Pennacchio L."/>
            <person name="Pitluck S."/>
            <person name="Tapia R."/>
            <person name="Woyke T."/>
            <person name="Sobecky P.A."/>
        </authorList>
    </citation>
    <scope>NUCLEOTIDE SEQUENCE [LARGE SCALE GENOMIC DNA]</scope>
    <source>
        <strain evidence="4">ATCC 33071 / DSM 4594 / JCM 1683 / NBRC 105701 / NCIMB 13365 / CIP 78.65</strain>
        <plasmid evidence="3">pRahaq201</plasmid>
    </source>
</reference>
<evidence type="ECO:0000256" key="2">
    <source>
        <dbReference type="ARBA" id="ARBA00022801"/>
    </source>
</evidence>
<accession>H2J206</accession>
<dbReference type="PANTHER" id="PTHR10000">
    <property type="entry name" value="PHOSPHOSERINE PHOSPHATASE"/>
    <property type="match status" value="1"/>
</dbReference>
<name>H2J206_RAHAC</name>
<dbReference type="SFLD" id="SFLDG01140">
    <property type="entry name" value="C2.B:_Phosphomannomutase_and_P"/>
    <property type="match status" value="1"/>
</dbReference>
<dbReference type="NCBIfam" id="TIGR00099">
    <property type="entry name" value="Cof-subfamily"/>
    <property type="match status" value="1"/>
</dbReference>
<protein>
    <submittedName>
        <fullName evidence="3">HAD-superfamily hydrolase, subfamily IIB</fullName>
    </submittedName>
</protein>
<dbReference type="HOGENOM" id="CLU_044146_5_0_6"/>
<dbReference type="Gene3D" id="3.40.50.1000">
    <property type="entry name" value="HAD superfamily/HAD-like"/>
    <property type="match status" value="1"/>
</dbReference>
<dbReference type="CDD" id="cd07518">
    <property type="entry name" value="HAD_YbiV-Like"/>
    <property type="match status" value="1"/>
</dbReference>